<dbReference type="Proteomes" id="UP001642360">
    <property type="component" value="Unassembled WGS sequence"/>
</dbReference>
<protein>
    <recommendedName>
        <fullName evidence="4">Pentatricopeptide repeat-containing protein</fullName>
    </recommendedName>
</protein>
<dbReference type="PANTHER" id="PTHR47926">
    <property type="entry name" value="PENTATRICOPEPTIDE REPEAT-CONTAINING PROTEIN"/>
    <property type="match status" value="1"/>
</dbReference>
<dbReference type="NCBIfam" id="TIGR00756">
    <property type="entry name" value="PPR"/>
    <property type="match status" value="1"/>
</dbReference>
<reference evidence="2 3" key="1">
    <citation type="submission" date="2024-02" db="EMBL/GenBank/DDBJ databases">
        <authorList>
            <person name="Vignale AGUSTIN F."/>
            <person name="Sosa J E."/>
            <person name="Modenutti C."/>
        </authorList>
    </citation>
    <scope>NUCLEOTIDE SEQUENCE [LARGE SCALE GENOMIC DNA]</scope>
</reference>
<organism evidence="2 3">
    <name type="scientific">Ilex paraguariensis</name>
    <name type="common">yerba mate</name>
    <dbReference type="NCBI Taxonomy" id="185542"/>
    <lineage>
        <taxon>Eukaryota</taxon>
        <taxon>Viridiplantae</taxon>
        <taxon>Streptophyta</taxon>
        <taxon>Embryophyta</taxon>
        <taxon>Tracheophyta</taxon>
        <taxon>Spermatophyta</taxon>
        <taxon>Magnoliopsida</taxon>
        <taxon>eudicotyledons</taxon>
        <taxon>Gunneridae</taxon>
        <taxon>Pentapetalae</taxon>
        <taxon>asterids</taxon>
        <taxon>campanulids</taxon>
        <taxon>Aquifoliales</taxon>
        <taxon>Aquifoliaceae</taxon>
        <taxon>Ilex</taxon>
    </lineage>
</organism>
<evidence type="ECO:0000313" key="2">
    <source>
        <dbReference type="EMBL" id="CAK9145140.1"/>
    </source>
</evidence>
<gene>
    <name evidence="2" type="ORF">ILEXP_LOCUS12935</name>
</gene>
<dbReference type="InterPro" id="IPR046960">
    <property type="entry name" value="PPR_At4g14850-like_plant"/>
</dbReference>
<dbReference type="EMBL" id="CAUOFW020001460">
    <property type="protein sequence ID" value="CAK9145140.1"/>
    <property type="molecule type" value="Genomic_DNA"/>
</dbReference>
<name>A0ABC8RNK1_9AQUA</name>
<keyword evidence="3" id="KW-1185">Reference proteome</keyword>
<dbReference type="Pfam" id="PF01535">
    <property type="entry name" value="PPR"/>
    <property type="match status" value="1"/>
</dbReference>
<keyword evidence="1" id="KW-0677">Repeat</keyword>
<sequence length="205" mass="23309">MERNYRLQPGPEHYSCVVDLLGRAGRLKEAMELIESMTVKPDGAVWGALLGACKIHRNVELAELAFERVIELEPTNIENLEGVLRIRVMMRERKLKKDPGYSCVEYRGRTHLFVAGSRSHAQTEEIYAMLNRIEDLVKKLDIPDKNDQERGNEELISGMGVHSEKLAIAFALLNTGMGIEILLIKNLGVGQIYWRKLGQLLYQFS</sequence>
<proteinExistence type="predicted"/>
<accession>A0ABC8RNK1</accession>
<dbReference type="InterPro" id="IPR002885">
    <property type="entry name" value="PPR_rpt"/>
</dbReference>
<evidence type="ECO:0000313" key="3">
    <source>
        <dbReference type="Proteomes" id="UP001642360"/>
    </source>
</evidence>
<evidence type="ECO:0008006" key="4">
    <source>
        <dbReference type="Google" id="ProtNLM"/>
    </source>
</evidence>
<dbReference type="Gene3D" id="1.25.40.10">
    <property type="entry name" value="Tetratricopeptide repeat domain"/>
    <property type="match status" value="1"/>
</dbReference>
<comment type="caution">
    <text evidence="2">The sequence shown here is derived from an EMBL/GenBank/DDBJ whole genome shotgun (WGS) entry which is preliminary data.</text>
</comment>
<dbReference type="AlphaFoldDB" id="A0ABC8RNK1"/>
<dbReference type="InterPro" id="IPR011990">
    <property type="entry name" value="TPR-like_helical_dom_sf"/>
</dbReference>
<evidence type="ECO:0000256" key="1">
    <source>
        <dbReference type="ARBA" id="ARBA00022737"/>
    </source>
</evidence>
<dbReference type="PANTHER" id="PTHR47926:SF503">
    <property type="entry name" value="PENTATRICOPEPTIDE REPEAT-CONTAINING PROTEIN"/>
    <property type="match status" value="1"/>
</dbReference>